<dbReference type="OrthoDB" id="9776382at2"/>
<feature type="binding site" evidence="11">
    <location>
        <position position="51"/>
    </location>
    <ligand>
        <name>FAD</name>
        <dbReference type="ChEBI" id="CHEBI:57692"/>
    </ligand>
</feature>
<keyword evidence="6 11" id="KW-0520">NAD</keyword>
<dbReference type="RefSeq" id="WP_036720652.1">
    <property type="nucleotide sequence ID" value="NZ_JRKS01000043.1"/>
</dbReference>
<dbReference type="GO" id="GO:0006103">
    <property type="term" value="P:2-oxoglutarate metabolic process"/>
    <property type="evidence" value="ECO:0007669"/>
    <property type="project" value="TreeGrafter"/>
</dbReference>
<evidence type="ECO:0000256" key="1">
    <source>
        <dbReference type="ARBA" id="ARBA00007532"/>
    </source>
</evidence>
<dbReference type="InterPro" id="IPR023753">
    <property type="entry name" value="FAD/NAD-binding_dom"/>
</dbReference>
<dbReference type="Gene3D" id="3.30.390.30">
    <property type="match status" value="1"/>
</dbReference>
<dbReference type="InterPro" id="IPR016156">
    <property type="entry name" value="FAD/NAD-linked_Rdtase_dimer_sf"/>
</dbReference>
<dbReference type="PIRSF" id="PIRSF000350">
    <property type="entry name" value="Mercury_reductase_MerA"/>
    <property type="match status" value="1"/>
</dbReference>
<evidence type="ECO:0000259" key="14">
    <source>
        <dbReference type="Pfam" id="PF02852"/>
    </source>
</evidence>
<feature type="active site" description="Proton acceptor" evidence="10">
    <location>
        <position position="444"/>
    </location>
</feature>
<evidence type="ECO:0000256" key="10">
    <source>
        <dbReference type="PIRSR" id="PIRSR000350-2"/>
    </source>
</evidence>
<dbReference type="SUPFAM" id="SSF55424">
    <property type="entry name" value="FAD/NAD-linked reductases, dimerisation (C-terminal) domain"/>
    <property type="match status" value="1"/>
</dbReference>
<evidence type="ECO:0000256" key="4">
    <source>
        <dbReference type="ARBA" id="ARBA00022827"/>
    </source>
</evidence>
<dbReference type="GO" id="GO:0005737">
    <property type="term" value="C:cytoplasm"/>
    <property type="evidence" value="ECO:0007669"/>
    <property type="project" value="UniProtKB-ARBA"/>
</dbReference>
<dbReference type="PRINTS" id="PR00368">
    <property type="entry name" value="FADPNR"/>
</dbReference>
<dbReference type="InterPro" id="IPR012999">
    <property type="entry name" value="Pyr_OxRdtase_I_AS"/>
</dbReference>
<evidence type="ECO:0000313" key="17">
    <source>
        <dbReference type="Proteomes" id="UP000029917"/>
    </source>
</evidence>
<evidence type="ECO:0000256" key="8">
    <source>
        <dbReference type="ARBA" id="ARBA00023284"/>
    </source>
</evidence>
<proteinExistence type="inferred from homology"/>
<feature type="binding site" evidence="11">
    <location>
        <position position="312"/>
    </location>
    <ligand>
        <name>FAD</name>
        <dbReference type="ChEBI" id="CHEBI:57692"/>
    </ligand>
</feature>
<evidence type="ECO:0000256" key="6">
    <source>
        <dbReference type="ARBA" id="ARBA00023027"/>
    </source>
</evidence>
<keyword evidence="11" id="KW-0547">Nucleotide-binding</keyword>
<comment type="caution">
    <text evidence="16">The sequence shown here is derived from an EMBL/GenBank/DDBJ whole genome shotgun (WGS) entry which is preliminary data.</text>
</comment>
<dbReference type="SUPFAM" id="SSF51905">
    <property type="entry name" value="FAD/NAD(P)-binding domain"/>
    <property type="match status" value="1"/>
</dbReference>
<dbReference type="Gene3D" id="3.50.50.60">
    <property type="entry name" value="FAD/NAD(P)-binding domain"/>
    <property type="match status" value="2"/>
</dbReference>
<feature type="binding site" evidence="11">
    <location>
        <position position="271"/>
    </location>
    <ligand>
        <name>NAD(+)</name>
        <dbReference type="ChEBI" id="CHEBI:57540"/>
    </ligand>
</feature>
<comment type="similarity">
    <text evidence="1 13">Belongs to the class-I pyridine nucleotide-disulfide oxidoreductase family.</text>
</comment>
<evidence type="ECO:0000256" key="9">
    <source>
        <dbReference type="ARBA" id="ARBA00049187"/>
    </source>
</evidence>
<dbReference type="InterPro" id="IPR036188">
    <property type="entry name" value="FAD/NAD-bd_sf"/>
</dbReference>
<feature type="binding site" evidence="11">
    <location>
        <position position="201"/>
    </location>
    <ligand>
        <name>NAD(+)</name>
        <dbReference type="ChEBI" id="CHEBI:57540"/>
    </ligand>
</feature>
<reference evidence="16 17" key="1">
    <citation type="submission" date="2014-09" db="EMBL/GenBank/DDBJ databases">
        <authorList>
            <person name="McGinnis J.M."/>
            <person name="Wolfgang W.J."/>
        </authorList>
    </citation>
    <scope>NUCLEOTIDE SEQUENCE [LARGE SCALE GENOMIC DNA]</scope>
    <source>
        <strain evidence="16 17">HAMBI 3106</strain>
    </source>
</reference>
<dbReference type="InterPro" id="IPR050151">
    <property type="entry name" value="Class-I_Pyr_Nuc-Dis_Oxidored"/>
</dbReference>
<dbReference type="AlphaFoldDB" id="A0A099F1B4"/>
<keyword evidence="3 13" id="KW-0285">Flavoprotein</keyword>
<feature type="binding site" evidence="11">
    <location>
        <begin position="178"/>
        <end position="185"/>
    </location>
    <ligand>
        <name>NAD(+)</name>
        <dbReference type="ChEBI" id="CHEBI:57540"/>
    </ligand>
</feature>
<reference evidence="16 17" key="2">
    <citation type="submission" date="2014-10" db="EMBL/GenBank/DDBJ databases">
        <title>Paracoccus sanguinis sp. nov., isolated from clinical specimens of New York State patients.</title>
        <authorList>
            <person name="Mingle L.A."/>
            <person name="Cole J.A."/>
            <person name="Lapierre P."/>
            <person name="Musser K.A."/>
        </authorList>
    </citation>
    <scope>NUCLEOTIDE SEQUENCE [LARGE SCALE GENOMIC DNA]</scope>
    <source>
        <strain evidence="16 17">HAMBI 3106</strain>
    </source>
</reference>
<dbReference type="GO" id="GO:0004148">
    <property type="term" value="F:dihydrolipoyl dehydrogenase (NADH) activity"/>
    <property type="evidence" value="ECO:0007669"/>
    <property type="project" value="UniProtKB-EC"/>
</dbReference>
<keyword evidence="7" id="KW-1015">Disulfide bond</keyword>
<evidence type="ECO:0000256" key="2">
    <source>
        <dbReference type="ARBA" id="ARBA00012608"/>
    </source>
</evidence>
<dbReference type="Pfam" id="PF02852">
    <property type="entry name" value="Pyr_redox_dim"/>
    <property type="match status" value="1"/>
</dbReference>
<keyword evidence="8 13" id="KW-0676">Redox-active center</keyword>
<dbReference type="FunFam" id="3.30.390.30:FF:000001">
    <property type="entry name" value="Dihydrolipoyl dehydrogenase"/>
    <property type="match status" value="1"/>
</dbReference>
<evidence type="ECO:0000256" key="13">
    <source>
        <dbReference type="RuleBase" id="RU003692"/>
    </source>
</evidence>
<evidence type="ECO:0000256" key="12">
    <source>
        <dbReference type="PIRSR" id="PIRSR000350-4"/>
    </source>
</evidence>
<dbReference type="NCBIfam" id="TIGR01350">
    <property type="entry name" value="lipoamide_DH"/>
    <property type="match status" value="1"/>
</dbReference>
<dbReference type="InterPro" id="IPR001100">
    <property type="entry name" value="Pyr_nuc-diS_OxRdtase"/>
</dbReference>
<comment type="cofactor">
    <cofactor evidence="11 13">
        <name>FAD</name>
        <dbReference type="ChEBI" id="CHEBI:57692"/>
    </cofactor>
    <text evidence="11 13">Binds 1 FAD per subunit.</text>
</comment>
<dbReference type="PANTHER" id="PTHR22912:SF151">
    <property type="entry name" value="DIHYDROLIPOYL DEHYDROGENASE, MITOCHONDRIAL"/>
    <property type="match status" value="1"/>
</dbReference>
<feature type="disulfide bond" description="Redox-active" evidence="12">
    <location>
        <begin position="42"/>
        <end position="47"/>
    </location>
</feature>
<dbReference type="InterPro" id="IPR004099">
    <property type="entry name" value="Pyr_nucl-diS_OxRdtase_dimer"/>
</dbReference>
<keyword evidence="5 13" id="KW-0560">Oxidoreductase</keyword>
<comment type="catalytic activity">
    <reaction evidence="9 13">
        <text>N(6)-[(R)-dihydrolipoyl]-L-lysyl-[protein] + NAD(+) = N(6)-[(R)-lipoyl]-L-lysyl-[protein] + NADH + H(+)</text>
        <dbReference type="Rhea" id="RHEA:15045"/>
        <dbReference type="Rhea" id="RHEA-COMP:10474"/>
        <dbReference type="Rhea" id="RHEA-COMP:10475"/>
        <dbReference type="ChEBI" id="CHEBI:15378"/>
        <dbReference type="ChEBI" id="CHEBI:57540"/>
        <dbReference type="ChEBI" id="CHEBI:57945"/>
        <dbReference type="ChEBI" id="CHEBI:83099"/>
        <dbReference type="ChEBI" id="CHEBI:83100"/>
        <dbReference type="EC" id="1.8.1.4"/>
    </reaction>
</comment>
<dbReference type="PROSITE" id="PS00076">
    <property type="entry name" value="PYRIDINE_REDOX_1"/>
    <property type="match status" value="1"/>
</dbReference>
<dbReference type="STRING" id="690417.IC63_12205"/>
<dbReference type="Proteomes" id="UP000029917">
    <property type="component" value="Unassembled WGS sequence"/>
</dbReference>
<dbReference type="EMBL" id="JRKS01000043">
    <property type="protein sequence ID" value="KGJ04269.1"/>
    <property type="molecule type" value="Genomic_DNA"/>
</dbReference>
<feature type="domain" description="Pyridine nucleotide-disulphide oxidoreductase dimerisation" evidence="14">
    <location>
        <begin position="346"/>
        <end position="455"/>
    </location>
</feature>
<organism evidence="16 17">
    <name type="scientific">Paracoccus sphaerophysae</name>
    <dbReference type="NCBI Taxonomy" id="690417"/>
    <lineage>
        <taxon>Bacteria</taxon>
        <taxon>Pseudomonadati</taxon>
        <taxon>Pseudomonadota</taxon>
        <taxon>Alphaproteobacteria</taxon>
        <taxon>Rhodobacterales</taxon>
        <taxon>Paracoccaceae</taxon>
        <taxon>Paracoccus</taxon>
    </lineage>
</organism>
<feature type="domain" description="FAD/NAD(P)-binding" evidence="15">
    <location>
        <begin position="4"/>
        <end position="327"/>
    </location>
</feature>
<evidence type="ECO:0000256" key="11">
    <source>
        <dbReference type="PIRSR" id="PIRSR000350-3"/>
    </source>
</evidence>
<dbReference type="PRINTS" id="PR00411">
    <property type="entry name" value="PNDRDTASEI"/>
</dbReference>
<comment type="miscellaneous">
    <text evidence="13">The active site is a redox-active disulfide bond.</text>
</comment>
<dbReference type="Pfam" id="PF07992">
    <property type="entry name" value="Pyr_redox_2"/>
    <property type="match status" value="1"/>
</dbReference>
<dbReference type="EC" id="1.8.1.4" evidence="2 13"/>
<protein>
    <recommendedName>
        <fullName evidence="2 13">Dihydrolipoyl dehydrogenase</fullName>
        <ecNumber evidence="2 13">1.8.1.4</ecNumber>
    </recommendedName>
</protein>
<keyword evidence="17" id="KW-1185">Reference proteome</keyword>
<sequence length="465" mass="48533">MTMYDLIVIGAGPGGYVCAIRAAQLGLKVACVEGRETLGGTCLNVGCIPSKALLHASHMAHEMHENFATLGLMNAHADIDWSRMQSYKAETVATNTKGIEFLFKKNKIDWLKGWAEITAPGKVKVGDTEHETKNIVVASGSIASALKGVEVDNAGGVVVDSTGALDLPAIPRTMVVIGAGVIGLELGSVYNRLGTQVTVVEYLDAITPGMDAEVQKQFQKLLTKQGMNFVLGAAVSGVETSETGPARVSYAHRKGGDAQTIEADVVLVATGRRPFHDGLGLDALGVQLTERGQIAVDDHWATNVPGIYAIGDAVPGPMLAHKAEDEGMAVAEVIAGKHGHVNYDVIPGVIYTTPEVASVGLTEEAAKATGRKVKVGKFPLLGNARAKAMLQGEGFVKLIADAETDRILGCHIIGPGAGEMIHEICVAMEFGAAAQDVALTCHAHPTVSEAVREAALACGDGAIHV</sequence>
<feature type="binding site" evidence="11">
    <location>
        <begin position="318"/>
        <end position="321"/>
    </location>
    <ligand>
        <name>FAD</name>
        <dbReference type="ChEBI" id="CHEBI:57692"/>
    </ligand>
</feature>
<name>A0A099F1B4_9RHOB</name>
<evidence type="ECO:0000256" key="5">
    <source>
        <dbReference type="ARBA" id="ARBA00023002"/>
    </source>
</evidence>
<evidence type="ECO:0000256" key="7">
    <source>
        <dbReference type="ARBA" id="ARBA00023157"/>
    </source>
</evidence>
<evidence type="ECO:0000313" key="16">
    <source>
        <dbReference type="EMBL" id="KGJ04269.1"/>
    </source>
</evidence>
<dbReference type="PANTHER" id="PTHR22912">
    <property type="entry name" value="DISULFIDE OXIDOREDUCTASE"/>
    <property type="match status" value="1"/>
</dbReference>
<accession>A0A099F1B4</accession>
<dbReference type="InterPro" id="IPR006258">
    <property type="entry name" value="Lipoamide_DH"/>
</dbReference>
<keyword evidence="4 11" id="KW-0274">FAD</keyword>
<evidence type="ECO:0000259" key="15">
    <source>
        <dbReference type="Pfam" id="PF07992"/>
    </source>
</evidence>
<evidence type="ECO:0000256" key="3">
    <source>
        <dbReference type="ARBA" id="ARBA00022630"/>
    </source>
</evidence>
<dbReference type="GO" id="GO:0050660">
    <property type="term" value="F:flavin adenine dinucleotide binding"/>
    <property type="evidence" value="ECO:0007669"/>
    <property type="project" value="InterPro"/>
</dbReference>
<gene>
    <name evidence="16" type="ORF">IC63_12205</name>
</gene>